<dbReference type="EMBL" id="MFMT01000036">
    <property type="protein sequence ID" value="OGG87907.1"/>
    <property type="molecule type" value="Genomic_DNA"/>
</dbReference>
<dbReference type="Pfam" id="PF05016">
    <property type="entry name" value="ParE_toxin"/>
    <property type="match status" value="1"/>
</dbReference>
<comment type="caution">
    <text evidence="2">The sequence shown here is derived from an EMBL/GenBank/DDBJ whole genome shotgun (WGS) entry which is preliminary data.</text>
</comment>
<evidence type="ECO:0000313" key="3">
    <source>
        <dbReference type="Proteomes" id="UP000179230"/>
    </source>
</evidence>
<dbReference type="InterPro" id="IPR007712">
    <property type="entry name" value="RelE/ParE_toxin"/>
</dbReference>
<name>A0A1F6FPV3_9BACT</name>
<proteinExistence type="predicted"/>
<organism evidence="2 3">
    <name type="scientific">Candidatus Kaiserbacteria bacterium RIFOXYD1_FULL_42_15</name>
    <dbReference type="NCBI Taxonomy" id="1798532"/>
    <lineage>
        <taxon>Bacteria</taxon>
        <taxon>Candidatus Kaiseribacteriota</taxon>
    </lineage>
</organism>
<dbReference type="SUPFAM" id="SSF143011">
    <property type="entry name" value="RelE-like"/>
    <property type="match status" value="1"/>
</dbReference>
<evidence type="ECO:0008006" key="4">
    <source>
        <dbReference type="Google" id="ProtNLM"/>
    </source>
</evidence>
<reference evidence="2 3" key="1">
    <citation type="journal article" date="2016" name="Nat. Commun.">
        <title>Thousands of microbial genomes shed light on interconnected biogeochemical processes in an aquifer system.</title>
        <authorList>
            <person name="Anantharaman K."/>
            <person name="Brown C.T."/>
            <person name="Hug L.A."/>
            <person name="Sharon I."/>
            <person name="Castelle C.J."/>
            <person name="Probst A.J."/>
            <person name="Thomas B.C."/>
            <person name="Singh A."/>
            <person name="Wilkins M.J."/>
            <person name="Karaoz U."/>
            <person name="Brodie E.L."/>
            <person name="Williams K.H."/>
            <person name="Hubbard S.S."/>
            <person name="Banfield J.F."/>
        </authorList>
    </citation>
    <scope>NUCLEOTIDE SEQUENCE [LARGE SCALE GENOMIC DNA]</scope>
</reference>
<evidence type="ECO:0000256" key="1">
    <source>
        <dbReference type="ARBA" id="ARBA00022649"/>
    </source>
</evidence>
<evidence type="ECO:0000313" key="2">
    <source>
        <dbReference type="EMBL" id="OGG87907.1"/>
    </source>
</evidence>
<dbReference type="Gene3D" id="3.30.2310.20">
    <property type="entry name" value="RelE-like"/>
    <property type="match status" value="1"/>
</dbReference>
<sequence>MEILLHKSFLRQFKKIPKPTRAKFVDRKNLFIKEPFNQLLNNHSVGKAYPGCRSLNVTGDYRAIFQEVSPESVVFLYIGTHSELYG</sequence>
<keyword evidence="1" id="KW-1277">Toxin-antitoxin system</keyword>
<accession>A0A1F6FPV3</accession>
<dbReference type="InterPro" id="IPR035093">
    <property type="entry name" value="RelE/ParE_toxin_dom_sf"/>
</dbReference>
<dbReference type="Proteomes" id="UP000179230">
    <property type="component" value="Unassembled WGS sequence"/>
</dbReference>
<gene>
    <name evidence="2" type="ORF">A2592_01445</name>
</gene>
<dbReference type="AlphaFoldDB" id="A0A1F6FPV3"/>
<protein>
    <recommendedName>
        <fullName evidence="4">Plasmid stabilization protein</fullName>
    </recommendedName>
</protein>